<feature type="transmembrane region" description="Helical" evidence="7">
    <location>
        <begin position="787"/>
        <end position="808"/>
    </location>
</feature>
<dbReference type="Proteomes" id="UP001378592">
    <property type="component" value="Unassembled WGS sequence"/>
</dbReference>
<evidence type="ECO:0000313" key="8">
    <source>
        <dbReference type="EMBL" id="KAK7867936.1"/>
    </source>
</evidence>
<feature type="transmembrane region" description="Helical" evidence="7">
    <location>
        <begin position="126"/>
        <end position="144"/>
    </location>
</feature>
<feature type="transmembrane region" description="Helical" evidence="7">
    <location>
        <begin position="90"/>
        <end position="111"/>
    </location>
</feature>
<feature type="transmembrane region" description="Helical" evidence="7">
    <location>
        <begin position="823"/>
        <end position="840"/>
    </location>
</feature>
<feature type="transmembrane region" description="Helical" evidence="7">
    <location>
        <begin position="694"/>
        <end position="727"/>
    </location>
</feature>
<name>A0AAN9VQV1_9ORTH</name>
<protein>
    <recommendedName>
        <fullName evidence="10">Transmembrane protein 245</fullName>
    </recommendedName>
</protein>
<feature type="transmembrane region" description="Helical" evidence="7">
    <location>
        <begin position="226"/>
        <end position="247"/>
    </location>
</feature>
<feature type="transmembrane region" description="Helical" evidence="7">
    <location>
        <begin position="200"/>
        <end position="220"/>
    </location>
</feature>
<feature type="transmembrane region" description="Helical" evidence="7">
    <location>
        <begin position="176"/>
        <end position="193"/>
    </location>
</feature>
<dbReference type="InterPro" id="IPR002549">
    <property type="entry name" value="AI-2E-like"/>
</dbReference>
<feature type="transmembrane region" description="Helical" evidence="7">
    <location>
        <begin position="874"/>
        <end position="894"/>
    </location>
</feature>
<dbReference type="PANTHER" id="PTHR21716:SF4">
    <property type="entry name" value="TRANSMEMBRANE PROTEIN 245"/>
    <property type="match status" value="1"/>
</dbReference>
<evidence type="ECO:0000256" key="5">
    <source>
        <dbReference type="ARBA" id="ARBA00023136"/>
    </source>
</evidence>
<proteinExistence type="inferred from homology"/>
<evidence type="ECO:0008006" key="10">
    <source>
        <dbReference type="Google" id="ProtNLM"/>
    </source>
</evidence>
<keyword evidence="9" id="KW-1185">Reference proteome</keyword>
<keyword evidence="5 7" id="KW-0472">Membrane</keyword>
<feature type="region of interest" description="Disordered" evidence="6">
    <location>
        <begin position="296"/>
        <end position="323"/>
    </location>
</feature>
<evidence type="ECO:0000256" key="7">
    <source>
        <dbReference type="SAM" id="Phobius"/>
    </source>
</evidence>
<dbReference type="EMBL" id="JAZDUA010000105">
    <property type="protein sequence ID" value="KAK7867936.1"/>
    <property type="molecule type" value="Genomic_DNA"/>
</dbReference>
<evidence type="ECO:0000256" key="1">
    <source>
        <dbReference type="ARBA" id="ARBA00004141"/>
    </source>
</evidence>
<dbReference type="PANTHER" id="PTHR21716">
    <property type="entry name" value="TRANSMEMBRANE PROTEIN"/>
    <property type="match status" value="1"/>
</dbReference>
<feature type="transmembrane region" description="Helical" evidence="7">
    <location>
        <begin position="512"/>
        <end position="537"/>
    </location>
</feature>
<evidence type="ECO:0000313" key="9">
    <source>
        <dbReference type="Proteomes" id="UP001378592"/>
    </source>
</evidence>
<reference evidence="8 9" key="1">
    <citation type="submission" date="2024-03" db="EMBL/GenBank/DDBJ databases">
        <title>The genome assembly and annotation of the cricket Gryllus longicercus Weissman &amp; Gray.</title>
        <authorList>
            <person name="Szrajer S."/>
            <person name="Gray D."/>
            <person name="Ylla G."/>
        </authorList>
    </citation>
    <scope>NUCLEOTIDE SEQUENCE [LARGE SCALE GENOMIC DNA]</scope>
    <source>
        <strain evidence="8">DAG 2021-001</strain>
        <tissue evidence="8">Whole body minus gut</tissue>
    </source>
</reference>
<organism evidence="8 9">
    <name type="scientific">Gryllus longicercus</name>
    <dbReference type="NCBI Taxonomy" id="2509291"/>
    <lineage>
        <taxon>Eukaryota</taxon>
        <taxon>Metazoa</taxon>
        <taxon>Ecdysozoa</taxon>
        <taxon>Arthropoda</taxon>
        <taxon>Hexapoda</taxon>
        <taxon>Insecta</taxon>
        <taxon>Pterygota</taxon>
        <taxon>Neoptera</taxon>
        <taxon>Polyneoptera</taxon>
        <taxon>Orthoptera</taxon>
        <taxon>Ensifera</taxon>
        <taxon>Gryllidea</taxon>
        <taxon>Grylloidea</taxon>
        <taxon>Gryllidae</taxon>
        <taxon>Gryllinae</taxon>
        <taxon>Gryllus</taxon>
    </lineage>
</organism>
<comment type="similarity">
    <text evidence="2">Belongs to the autoinducer-2 exporter (AI-2E) (TC 2.A.86) family.</text>
</comment>
<feature type="transmembrane region" description="Helical" evidence="7">
    <location>
        <begin position="61"/>
        <end position="78"/>
    </location>
</feature>
<accession>A0AAN9VQV1</accession>
<feature type="transmembrane region" description="Helical" evidence="7">
    <location>
        <begin position="418"/>
        <end position="450"/>
    </location>
</feature>
<sequence length="924" mass="104018">MYSPSLEFLKSPIENVVNLLGGVPQDHEKALKHGFYNALAILLLMIALSAGWAVFIVLEPFFKPLLWALLCGSVLYPIKHSLATSMNSWLSSLPTNSTPLLLGIIIVPIQILDNTSERIGNVTLKYIKYIVGFVLCLCICHIMYQYTPHICICIIWKLGMIGSNAISWFMSLFDTYRILAIILGYIILLISFWTPDTAHYFTLAAVFLWMAISLFLASLASSFQVTIFFVLQCLFGCGFGYEVLLVYKKMSASNISRKNKNVTLFDAFNALCHGKREHLIYFQEESLLSEEKLKDVNEKNENEQGLDKENLSKPKDSENVEIRPKDLVSGAVGSINNPSEKEYSNIETISQKDVRKRLLPLDETASSSGIERSTPSFSETSFQKQMIAAALHKHKARIEVGSSNVNSNHRERPESTKYLYGLTWACVLLSMWTYFWLLHATYILLLIYIIKHTGQYFHIWQMIEEQIKKLWTVIHTWYSSRHEALFPVHITGFFKLATQMNGVMMEILKDSVNMACCTIVILGVICAIISTIVFLTVQVYSEGIHMLQVGSSILNSTYMRNTKLMDGWQSQLDSIVNDAYSYGRQGISSGVHHWLKDVDPEKASQLEEQVLQLWDRIYQAWMTSNNAAIGPKVTTSAIYASFDSLVEDVQKTPELLNMAGIMAFLQDNVGTLLTVFDSLWIILKGNITLFMDSFLAIIMIVFGSGTAVINFFLNLIVFFTALFYLLASSNEMYKPVDLITKYSPNSGKRFAVALEDAIASVFHASIKRAIIYGLWTWLIHNLFQVKLVYIPSVLAAMLGAIPVMPVYLPSAPAVLELYFQDCTFYAVLLSIIQVVSASTIDSTIYKEIKGGGHPYLTALSIAGGMFWLGPEGVIMGPLLLCALFVAVNMSTYILQDNESEQELQEQMKHLSELSRLTQLRKCVS</sequence>
<gene>
    <name evidence="8" type="ORF">R5R35_005285</name>
</gene>
<evidence type="ECO:0000256" key="2">
    <source>
        <dbReference type="ARBA" id="ARBA00009773"/>
    </source>
</evidence>
<keyword evidence="4 7" id="KW-1133">Transmembrane helix</keyword>
<comment type="subcellular location">
    <subcellularLocation>
        <location evidence="1">Membrane</location>
        <topology evidence="1">Multi-pass membrane protein</topology>
    </subcellularLocation>
</comment>
<dbReference type="GO" id="GO:0016020">
    <property type="term" value="C:membrane"/>
    <property type="evidence" value="ECO:0007669"/>
    <property type="project" value="UniProtKB-SubCell"/>
</dbReference>
<evidence type="ECO:0000256" key="6">
    <source>
        <dbReference type="SAM" id="MobiDB-lite"/>
    </source>
</evidence>
<feature type="transmembrane region" description="Helical" evidence="7">
    <location>
        <begin position="151"/>
        <end position="170"/>
    </location>
</feature>
<keyword evidence="3 7" id="KW-0812">Transmembrane</keyword>
<comment type="caution">
    <text evidence="8">The sequence shown here is derived from an EMBL/GenBank/DDBJ whole genome shotgun (WGS) entry which is preliminary data.</text>
</comment>
<feature type="transmembrane region" description="Helical" evidence="7">
    <location>
        <begin position="35"/>
        <end position="55"/>
    </location>
</feature>
<dbReference type="AlphaFoldDB" id="A0AAN9VQV1"/>
<evidence type="ECO:0000256" key="4">
    <source>
        <dbReference type="ARBA" id="ARBA00022989"/>
    </source>
</evidence>
<evidence type="ECO:0000256" key="3">
    <source>
        <dbReference type="ARBA" id="ARBA00022692"/>
    </source>
</evidence>